<feature type="coiled-coil region" evidence="1">
    <location>
        <begin position="55"/>
        <end position="93"/>
    </location>
</feature>
<protein>
    <submittedName>
        <fullName evidence="3">Uncharacterized protein</fullName>
    </submittedName>
</protein>
<dbReference type="EMBL" id="QXHD01000004">
    <property type="protein sequence ID" value="NEZ60348.1"/>
    <property type="molecule type" value="Genomic_DNA"/>
</dbReference>
<accession>A0A6M0RVT0</accession>
<evidence type="ECO:0000313" key="3">
    <source>
        <dbReference type="EMBL" id="NEZ60348.1"/>
    </source>
</evidence>
<gene>
    <name evidence="3" type="ORF">DXZ20_32835</name>
</gene>
<feature type="transmembrane region" description="Helical" evidence="2">
    <location>
        <begin position="20"/>
        <end position="43"/>
    </location>
</feature>
<name>A0A6M0RVT0_9CYAN</name>
<keyword evidence="1" id="KW-0175">Coiled coil</keyword>
<keyword evidence="2" id="KW-0472">Membrane</keyword>
<sequence>MKKRAILCRPLRLVIMNKFLIENLPLAITVFSTAAGVIGFFVARVRHSYGLERDINHLKRDYKSLSNNTNILLKELERRLDSVEKEIATVRGINQVFLAQSKGLDTDRYFSE</sequence>
<comment type="caution">
    <text evidence="3">The sequence shown here is derived from an EMBL/GenBank/DDBJ whole genome shotgun (WGS) entry which is preliminary data.</text>
</comment>
<evidence type="ECO:0000256" key="2">
    <source>
        <dbReference type="SAM" id="Phobius"/>
    </source>
</evidence>
<reference evidence="3 4" key="1">
    <citation type="journal article" date="2020" name="Microb. Ecol.">
        <title>Ecogenomics of the Marine Benthic Filamentous Cyanobacterium Adonisia.</title>
        <authorList>
            <person name="Walter J.M."/>
            <person name="Coutinho F.H."/>
            <person name="Leomil L."/>
            <person name="Hargreaves P.I."/>
            <person name="Campeao M.E."/>
            <person name="Vieira V.V."/>
            <person name="Silva B.S."/>
            <person name="Fistarol G.O."/>
            <person name="Salomon P.S."/>
            <person name="Sawabe T."/>
            <person name="Mino S."/>
            <person name="Hosokawa M."/>
            <person name="Miyashita H."/>
            <person name="Maruyama F."/>
            <person name="van Verk M.C."/>
            <person name="Dutilh B.E."/>
            <person name="Thompson C.C."/>
            <person name="Thompson F.L."/>
        </authorList>
    </citation>
    <scope>NUCLEOTIDE SEQUENCE [LARGE SCALE GENOMIC DNA]</scope>
    <source>
        <strain evidence="3 4">CCMR0081</strain>
    </source>
</reference>
<dbReference type="AlphaFoldDB" id="A0A6M0RVT0"/>
<keyword evidence="4" id="KW-1185">Reference proteome</keyword>
<proteinExistence type="predicted"/>
<dbReference type="Proteomes" id="UP000481033">
    <property type="component" value="Unassembled WGS sequence"/>
</dbReference>
<evidence type="ECO:0000313" key="4">
    <source>
        <dbReference type="Proteomes" id="UP000481033"/>
    </source>
</evidence>
<keyword evidence="2" id="KW-0812">Transmembrane</keyword>
<keyword evidence="2" id="KW-1133">Transmembrane helix</keyword>
<organism evidence="3 4">
    <name type="scientific">Adonisia turfae CCMR0081</name>
    <dbReference type="NCBI Taxonomy" id="2292702"/>
    <lineage>
        <taxon>Bacteria</taxon>
        <taxon>Bacillati</taxon>
        <taxon>Cyanobacteriota</taxon>
        <taxon>Adonisia</taxon>
        <taxon>Adonisia turfae</taxon>
    </lineage>
</organism>
<evidence type="ECO:0000256" key="1">
    <source>
        <dbReference type="SAM" id="Coils"/>
    </source>
</evidence>